<dbReference type="AlphaFoldDB" id="A0AAD7BPF1"/>
<name>A0AAD7BPF1_MYCRO</name>
<sequence>METYSALDFPNDNSDSHFRRRENAHTAIHSVAERLGLKVSIDHPHGHDDIIWFSYAKGGIVQVKQIPIASKLERFATELGITEKAEWHDAWLEAQPFALNALDALVLDTGIATSLSHGMATVAALTTLHGKRAPRPDPPRNPPPIQSSPSSRTMGAGAASWAWLRLSHCKQFGLWLAIQD</sequence>
<dbReference type="EMBL" id="JARKIE010000587">
    <property type="protein sequence ID" value="KAJ7626450.1"/>
    <property type="molecule type" value="Genomic_DNA"/>
</dbReference>
<reference evidence="2" key="1">
    <citation type="submission" date="2023-03" db="EMBL/GenBank/DDBJ databases">
        <title>Massive genome expansion in bonnet fungi (Mycena s.s.) driven by repeated elements and novel gene families across ecological guilds.</title>
        <authorList>
            <consortium name="Lawrence Berkeley National Laboratory"/>
            <person name="Harder C.B."/>
            <person name="Miyauchi S."/>
            <person name="Viragh M."/>
            <person name="Kuo A."/>
            <person name="Thoen E."/>
            <person name="Andreopoulos B."/>
            <person name="Lu D."/>
            <person name="Skrede I."/>
            <person name="Drula E."/>
            <person name="Henrissat B."/>
            <person name="Morin E."/>
            <person name="Kohler A."/>
            <person name="Barry K."/>
            <person name="LaButti K."/>
            <person name="Morin E."/>
            <person name="Salamov A."/>
            <person name="Lipzen A."/>
            <person name="Mereny Z."/>
            <person name="Hegedus B."/>
            <person name="Baldrian P."/>
            <person name="Stursova M."/>
            <person name="Weitz H."/>
            <person name="Taylor A."/>
            <person name="Grigoriev I.V."/>
            <person name="Nagy L.G."/>
            <person name="Martin F."/>
            <person name="Kauserud H."/>
        </authorList>
    </citation>
    <scope>NUCLEOTIDE SEQUENCE</scope>
    <source>
        <strain evidence="2">CBHHK067</strain>
    </source>
</reference>
<keyword evidence="3" id="KW-1185">Reference proteome</keyword>
<accession>A0AAD7BPF1</accession>
<evidence type="ECO:0000313" key="3">
    <source>
        <dbReference type="Proteomes" id="UP001221757"/>
    </source>
</evidence>
<dbReference type="Proteomes" id="UP001221757">
    <property type="component" value="Unassembled WGS sequence"/>
</dbReference>
<evidence type="ECO:0000256" key="1">
    <source>
        <dbReference type="SAM" id="MobiDB-lite"/>
    </source>
</evidence>
<protein>
    <submittedName>
        <fullName evidence="2">Uncharacterized protein</fullName>
    </submittedName>
</protein>
<feature type="region of interest" description="Disordered" evidence="1">
    <location>
        <begin position="130"/>
        <end position="154"/>
    </location>
</feature>
<comment type="caution">
    <text evidence="2">The sequence shown here is derived from an EMBL/GenBank/DDBJ whole genome shotgun (WGS) entry which is preliminary data.</text>
</comment>
<evidence type="ECO:0000313" key="2">
    <source>
        <dbReference type="EMBL" id="KAJ7626450.1"/>
    </source>
</evidence>
<organism evidence="2 3">
    <name type="scientific">Mycena rosella</name>
    <name type="common">Pink bonnet</name>
    <name type="synonym">Agaricus rosellus</name>
    <dbReference type="NCBI Taxonomy" id="1033263"/>
    <lineage>
        <taxon>Eukaryota</taxon>
        <taxon>Fungi</taxon>
        <taxon>Dikarya</taxon>
        <taxon>Basidiomycota</taxon>
        <taxon>Agaricomycotina</taxon>
        <taxon>Agaricomycetes</taxon>
        <taxon>Agaricomycetidae</taxon>
        <taxon>Agaricales</taxon>
        <taxon>Marasmiineae</taxon>
        <taxon>Mycenaceae</taxon>
        <taxon>Mycena</taxon>
    </lineage>
</organism>
<proteinExistence type="predicted"/>
<gene>
    <name evidence="2" type="ORF">B0H17DRAFT_1340239</name>
</gene>